<proteinExistence type="predicted"/>
<feature type="transmembrane region" description="Helical" evidence="1">
    <location>
        <begin position="43"/>
        <end position="65"/>
    </location>
</feature>
<name>A0ABT2JVT4_9ACTN</name>
<dbReference type="RefSeq" id="WP_260219313.1">
    <property type="nucleotide sequence ID" value="NZ_JAJAGO010000008.1"/>
</dbReference>
<organism evidence="2 3">
    <name type="scientific">Streptomyces gossypii</name>
    <dbReference type="NCBI Taxonomy" id="2883101"/>
    <lineage>
        <taxon>Bacteria</taxon>
        <taxon>Bacillati</taxon>
        <taxon>Actinomycetota</taxon>
        <taxon>Actinomycetes</taxon>
        <taxon>Kitasatosporales</taxon>
        <taxon>Streptomycetaceae</taxon>
        <taxon>Streptomyces</taxon>
    </lineage>
</organism>
<evidence type="ECO:0000313" key="2">
    <source>
        <dbReference type="EMBL" id="MCT2591996.1"/>
    </source>
</evidence>
<keyword evidence="1" id="KW-1133">Transmembrane helix</keyword>
<keyword evidence="3" id="KW-1185">Reference proteome</keyword>
<feature type="transmembrane region" description="Helical" evidence="1">
    <location>
        <begin position="12"/>
        <end position="37"/>
    </location>
</feature>
<keyword evidence="1" id="KW-0472">Membrane</keyword>
<reference evidence="2 3" key="1">
    <citation type="submission" date="2021-10" db="EMBL/GenBank/DDBJ databases">
        <title>Streptomyces gossypii sp. nov., isolated from soil collected from cotton field.</title>
        <authorList>
            <person name="Ge X."/>
            <person name="Chen X."/>
            <person name="Liu W."/>
        </authorList>
    </citation>
    <scope>NUCLEOTIDE SEQUENCE [LARGE SCALE GENOMIC DNA]</scope>
    <source>
        <strain evidence="2 3">N2-109</strain>
    </source>
</reference>
<accession>A0ABT2JVT4</accession>
<evidence type="ECO:0000256" key="1">
    <source>
        <dbReference type="SAM" id="Phobius"/>
    </source>
</evidence>
<sequence length="70" mass="7092">MSAQPSVCNHRLFEVVIVVEGAVIAGLLGGLFMAVLGVPPRSAMAAGAGTLVGVFTVAMTAMSYVKKPDS</sequence>
<gene>
    <name evidence="2" type="ORF">LHJ74_19170</name>
</gene>
<dbReference type="Proteomes" id="UP001156389">
    <property type="component" value="Unassembled WGS sequence"/>
</dbReference>
<evidence type="ECO:0000313" key="3">
    <source>
        <dbReference type="Proteomes" id="UP001156389"/>
    </source>
</evidence>
<dbReference type="EMBL" id="JAJAGO010000008">
    <property type="protein sequence ID" value="MCT2591996.1"/>
    <property type="molecule type" value="Genomic_DNA"/>
</dbReference>
<protein>
    <submittedName>
        <fullName evidence="2">Uncharacterized protein</fullName>
    </submittedName>
</protein>
<comment type="caution">
    <text evidence="2">The sequence shown here is derived from an EMBL/GenBank/DDBJ whole genome shotgun (WGS) entry which is preliminary data.</text>
</comment>
<keyword evidence="1" id="KW-0812">Transmembrane</keyword>